<dbReference type="SUPFAM" id="SSF50370">
    <property type="entry name" value="Ricin B-like lectins"/>
    <property type="match status" value="1"/>
</dbReference>
<dbReference type="InterPro" id="IPR035992">
    <property type="entry name" value="Ricin_B-like_lectins"/>
</dbReference>
<dbReference type="SMART" id="SM00458">
    <property type="entry name" value="RICIN"/>
    <property type="match status" value="1"/>
</dbReference>
<feature type="domain" description="Ricin B lectin" evidence="1">
    <location>
        <begin position="45"/>
        <end position="178"/>
    </location>
</feature>
<dbReference type="PROSITE" id="PS50231">
    <property type="entry name" value="RICIN_B_LECTIN"/>
    <property type="match status" value="1"/>
</dbReference>
<evidence type="ECO:0000313" key="2">
    <source>
        <dbReference type="EMBL" id="KAF7436069.1"/>
    </source>
</evidence>
<dbReference type="VEuPathDB" id="FungiDB:PC9H_002895"/>
<dbReference type="InterPro" id="IPR000772">
    <property type="entry name" value="Ricin_B_lectin"/>
</dbReference>
<dbReference type="GeneID" id="59372713"/>
<keyword evidence="3" id="KW-1185">Reference proteome</keyword>
<dbReference type="RefSeq" id="XP_036633968.1">
    <property type="nucleotide sequence ID" value="XM_036772495.1"/>
</dbReference>
<comment type="caution">
    <text evidence="2">The sequence shown here is derived from an EMBL/GenBank/DDBJ whole genome shotgun (WGS) entry which is preliminary data.</text>
</comment>
<dbReference type="CDD" id="cd00161">
    <property type="entry name" value="beta-trefoil_Ricin-like"/>
    <property type="match status" value="1"/>
</dbReference>
<protein>
    <recommendedName>
        <fullName evidence="1">Ricin B lectin domain-containing protein</fullName>
    </recommendedName>
</protein>
<dbReference type="Pfam" id="PF00652">
    <property type="entry name" value="Ricin_B_lectin"/>
    <property type="match status" value="1"/>
</dbReference>
<dbReference type="Proteomes" id="UP000623687">
    <property type="component" value="Unassembled WGS sequence"/>
</dbReference>
<name>A0A8H7DTD2_PLEOS</name>
<organism evidence="2 3">
    <name type="scientific">Pleurotus ostreatus</name>
    <name type="common">Oyster mushroom</name>
    <name type="synonym">White-rot fungus</name>
    <dbReference type="NCBI Taxonomy" id="5322"/>
    <lineage>
        <taxon>Eukaryota</taxon>
        <taxon>Fungi</taxon>
        <taxon>Dikarya</taxon>
        <taxon>Basidiomycota</taxon>
        <taxon>Agaricomycotina</taxon>
        <taxon>Agaricomycetes</taxon>
        <taxon>Agaricomycetidae</taxon>
        <taxon>Agaricales</taxon>
        <taxon>Pleurotineae</taxon>
        <taxon>Pleurotaceae</taxon>
        <taxon>Pleurotus</taxon>
    </lineage>
</organism>
<evidence type="ECO:0000259" key="1">
    <source>
        <dbReference type="SMART" id="SM00458"/>
    </source>
</evidence>
<dbReference type="OrthoDB" id="6770063at2759"/>
<gene>
    <name evidence="2" type="ORF">PC9H_002895</name>
</gene>
<accession>A0A8H7DTD2</accession>
<reference evidence="2" key="1">
    <citation type="submission" date="2019-07" db="EMBL/GenBank/DDBJ databases">
        <authorList>
            <person name="Palmer J.M."/>
        </authorList>
    </citation>
    <scope>NUCLEOTIDE SEQUENCE</scope>
    <source>
        <strain evidence="2">PC9</strain>
    </source>
</reference>
<dbReference type="AlphaFoldDB" id="A0A8H7DTD2"/>
<dbReference type="Gene3D" id="2.80.10.50">
    <property type="match status" value="2"/>
</dbReference>
<evidence type="ECO:0000313" key="3">
    <source>
        <dbReference type="Proteomes" id="UP000623687"/>
    </source>
</evidence>
<sequence>MHRTAMQSLGQLPSNLGPSAADGRFPSTFLALALAALPSVLAAPAQINFRISPSVDTSKCLDVRGDFQANGTAVDVFDCNATAAQNWIIRPGTTKVQLAGTNFCLDAGSSPANGVGMKIWECFDNLPAQQWFLTADDRIALENQGLCLDLTNGNVTNGNQVQTWQCTDNDINQAWRLQV</sequence>
<proteinExistence type="predicted"/>
<dbReference type="EMBL" id="JACETU010000002">
    <property type="protein sequence ID" value="KAF7436069.1"/>
    <property type="molecule type" value="Genomic_DNA"/>
</dbReference>